<dbReference type="SUPFAM" id="SSF57903">
    <property type="entry name" value="FYVE/PHD zinc finger"/>
    <property type="match status" value="2"/>
</dbReference>
<evidence type="ECO:0000256" key="1">
    <source>
        <dbReference type="ARBA" id="ARBA00004123"/>
    </source>
</evidence>
<dbReference type="GO" id="GO:0008270">
    <property type="term" value="F:zinc ion binding"/>
    <property type="evidence" value="ECO:0007669"/>
    <property type="project" value="UniProtKB-KW"/>
</dbReference>
<dbReference type="InterPro" id="IPR011011">
    <property type="entry name" value="Znf_FYVE_PHD"/>
</dbReference>
<evidence type="ECO:0000259" key="11">
    <source>
        <dbReference type="PROSITE" id="PS50016"/>
    </source>
</evidence>
<accession>A0A0C3PU61</accession>
<evidence type="ECO:0000256" key="6">
    <source>
        <dbReference type="ARBA" id="ARBA00023015"/>
    </source>
</evidence>
<dbReference type="GO" id="GO:0005634">
    <property type="term" value="C:nucleus"/>
    <property type="evidence" value="ECO:0007669"/>
    <property type="project" value="UniProtKB-SubCell"/>
</dbReference>
<evidence type="ECO:0000256" key="5">
    <source>
        <dbReference type="ARBA" id="ARBA00022833"/>
    </source>
</evidence>
<dbReference type="HOGENOM" id="CLU_077734_0_0_1"/>
<sequence>MHGLATLAQAAMRVSAAPSMLPSASTSPTEHGTPFYHGLDDIPIDPALHGPPVDPALLAPNLVTNGDIQIPAVTEHYHQIPTQPHLRYIQGPQGDPFAPQPPQTYLPAEVELPAPLKPLKKKRKPRRETECSFCGGDDAKNKEGEPETMVTCADCGRSGHPTCLKLAEQADTLRSYGWQCTECKTCEECQEKDGESRFLLCDSCDRGWHMDCLNPPLEQEPPGTWYCPICTQTVPEMPSVQQILSPEVDFIASCPPPSSIREASVASSSRSAGLNGSARGQKKDSHTLLQAKIDCQRQILCQWPLTCGKRA</sequence>
<feature type="region of interest" description="Disordered" evidence="10">
    <location>
        <begin position="261"/>
        <end position="283"/>
    </location>
</feature>
<evidence type="ECO:0000256" key="7">
    <source>
        <dbReference type="ARBA" id="ARBA00023163"/>
    </source>
</evidence>
<keyword evidence="4 9" id="KW-0863">Zinc-finger</keyword>
<dbReference type="OrthoDB" id="787137at2759"/>
<protein>
    <recommendedName>
        <fullName evidence="11">PHD-type domain-containing protein</fullName>
    </recommendedName>
</protein>
<evidence type="ECO:0000313" key="13">
    <source>
        <dbReference type="Proteomes" id="UP000053257"/>
    </source>
</evidence>
<name>A0A0C3PU61_PHLG1</name>
<dbReference type="PANTHER" id="PTHR45888">
    <property type="entry name" value="HL01030P-RELATED"/>
    <property type="match status" value="1"/>
</dbReference>
<dbReference type="InterPro" id="IPR013083">
    <property type="entry name" value="Znf_RING/FYVE/PHD"/>
</dbReference>
<evidence type="ECO:0000256" key="2">
    <source>
        <dbReference type="ARBA" id="ARBA00022723"/>
    </source>
</evidence>
<dbReference type="InterPro" id="IPR019787">
    <property type="entry name" value="Znf_PHD-finger"/>
</dbReference>
<dbReference type="SMART" id="SM00249">
    <property type="entry name" value="PHD"/>
    <property type="match status" value="2"/>
</dbReference>
<dbReference type="EMBL" id="KN840448">
    <property type="protein sequence ID" value="KIP11183.1"/>
    <property type="molecule type" value="Genomic_DNA"/>
</dbReference>
<keyword evidence="6" id="KW-0805">Transcription regulation</keyword>
<dbReference type="Proteomes" id="UP000053257">
    <property type="component" value="Unassembled WGS sequence"/>
</dbReference>
<dbReference type="PROSITE" id="PS50016">
    <property type="entry name" value="ZF_PHD_2"/>
    <property type="match status" value="1"/>
</dbReference>
<keyword evidence="3" id="KW-0677">Repeat</keyword>
<keyword evidence="5" id="KW-0862">Zinc</keyword>
<proteinExistence type="predicted"/>
<evidence type="ECO:0000256" key="10">
    <source>
        <dbReference type="SAM" id="MobiDB-lite"/>
    </source>
</evidence>
<keyword evidence="7" id="KW-0804">Transcription</keyword>
<keyword evidence="8" id="KW-0539">Nucleus</keyword>
<feature type="domain" description="PHD-type" evidence="11">
    <location>
        <begin position="180"/>
        <end position="233"/>
    </location>
</feature>
<organism evidence="12 13">
    <name type="scientific">Phlebiopsis gigantea (strain 11061_1 CR5-6)</name>
    <name type="common">White-rot fungus</name>
    <name type="synonym">Peniophora gigantea</name>
    <dbReference type="NCBI Taxonomy" id="745531"/>
    <lineage>
        <taxon>Eukaryota</taxon>
        <taxon>Fungi</taxon>
        <taxon>Dikarya</taxon>
        <taxon>Basidiomycota</taxon>
        <taxon>Agaricomycotina</taxon>
        <taxon>Agaricomycetes</taxon>
        <taxon>Polyporales</taxon>
        <taxon>Phanerochaetaceae</taxon>
        <taxon>Phlebiopsis</taxon>
    </lineage>
</organism>
<comment type="subcellular location">
    <subcellularLocation>
        <location evidence="1">Nucleus</location>
    </subcellularLocation>
</comment>
<evidence type="ECO:0000256" key="8">
    <source>
        <dbReference type="ARBA" id="ARBA00023242"/>
    </source>
</evidence>
<dbReference type="Pfam" id="PF00628">
    <property type="entry name" value="PHD"/>
    <property type="match status" value="2"/>
</dbReference>
<keyword evidence="2" id="KW-0479">Metal-binding</keyword>
<evidence type="ECO:0000256" key="4">
    <source>
        <dbReference type="ARBA" id="ARBA00022771"/>
    </source>
</evidence>
<dbReference type="PANTHER" id="PTHR45888:SF4">
    <property type="entry name" value="PHD FINGER PROTEIN 10"/>
    <property type="match status" value="1"/>
</dbReference>
<evidence type="ECO:0000256" key="3">
    <source>
        <dbReference type="ARBA" id="ARBA00022737"/>
    </source>
</evidence>
<dbReference type="STRING" id="745531.A0A0C3PU61"/>
<feature type="compositionally biased region" description="Low complexity" evidence="10">
    <location>
        <begin position="261"/>
        <end position="272"/>
    </location>
</feature>
<evidence type="ECO:0000256" key="9">
    <source>
        <dbReference type="PROSITE-ProRule" id="PRU00146"/>
    </source>
</evidence>
<evidence type="ECO:0000313" key="12">
    <source>
        <dbReference type="EMBL" id="KIP11183.1"/>
    </source>
</evidence>
<dbReference type="FunFam" id="3.30.40.10:FF:000005">
    <property type="entry name" value="zinc finger protein isoform X1"/>
    <property type="match status" value="1"/>
</dbReference>
<gene>
    <name evidence="12" type="ORF">PHLGIDRAFT_158299</name>
</gene>
<keyword evidence="13" id="KW-1185">Reference proteome</keyword>
<dbReference type="AlphaFoldDB" id="A0A0C3PU61"/>
<dbReference type="CDD" id="cd15526">
    <property type="entry name" value="PHD1_MOZ_d4"/>
    <property type="match status" value="1"/>
</dbReference>
<dbReference type="Gene3D" id="3.30.40.10">
    <property type="entry name" value="Zinc/RING finger domain, C3HC4 (zinc finger)"/>
    <property type="match status" value="1"/>
</dbReference>
<reference evidence="12 13" key="1">
    <citation type="journal article" date="2014" name="PLoS Genet.">
        <title>Analysis of the Phlebiopsis gigantea genome, transcriptome and secretome provides insight into its pioneer colonization strategies of wood.</title>
        <authorList>
            <person name="Hori C."/>
            <person name="Ishida T."/>
            <person name="Igarashi K."/>
            <person name="Samejima M."/>
            <person name="Suzuki H."/>
            <person name="Master E."/>
            <person name="Ferreira P."/>
            <person name="Ruiz-Duenas F.J."/>
            <person name="Held B."/>
            <person name="Canessa P."/>
            <person name="Larrondo L.F."/>
            <person name="Schmoll M."/>
            <person name="Druzhinina I.S."/>
            <person name="Kubicek C.P."/>
            <person name="Gaskell J.A."/>
            <person name="Kersten P."/>
            <person name="St John F."/>
            <person name="Glasner J."/>
            <person name="Sabat G."/>
            <person name="Splinter BonDurant S."/>
            <person name="Syed K."/>
            <person name="Yadav J."/>
            <person name="Mgbeahuruike A.C."/>
            <person name="Kovalchuk A."/>
            <person name="Asiegbu F.O."/>
            <person name="Lackner G."/>
            <person name="Hoffmeister D."/>
            <person name="Rencoret J."/>
            <person name="Gutierrez A."/>
            <person name="Sun H."/>
            <person name="Lindquist E."/>
            <person name="Barry K."/>
            <person name="Riley R."/>
            <person name="Grigoriev I.V."/>
            <person name="Henrissat B."/>
            <person name="Kues U."/>
            <person name="Berka R.M."/>
            <person name="Martinez A.T."/>
            <person name="Covert S.F."/>
            <person name="Blanchette R.A."/>
            <person name="Cullen D."/>
        </authorList>
    </citation>
    <scope>NUCLEOTIDE SEQUENCE [LARGE SCALE GENOMIC DNA]</scope>
    <source>
        <strain evidence="12 13">11061_1 CR5-6</strain>
    </source>
</reference>
<dbReference type="InterPro" id="IPR001965">
    <property type="entry name" value="Znf_PHD"/>
</dbReference>